<reference evidence="1 2" key="1">
    <citation type="submission" date="2019-02" db="EMBL/GenBank/DDBJ databases">
        <authorList>
            <consortium name="Pathogen Informatics"/>
        </authorList>
    </citation>
    <scope>NUCLEOTIDE SEQUENCE [LARGE SCALE GENOMIC DNA]</scope>
    <source>
        <strain evidence="1 2">3012STDY7078512</strain>
    </source>
</reference>
<accession>A0A449I370</accession>
<organism evidence="1 2">
    <name type="scientific">Prevotella heparinolytica</name>
    <dbReference type="NCBI Taxonomy" id="28113"/>
    <lineage>
        <taxon>Bacteria</taxon>
        <taxon>Pseudomonadati</taxon>
        <taxon>Bacteroidota</taxon>
        <taxon>Bacteroidia</taxon>
        <taxon>Bacteroidales</taxon>
        <taxon>Bacteroidaceae</taxon>
        <taxon>Bacteroides</taxon>
    </lineage>
</organism>
<dbReference type="EMBL" id="CAACYH010000004">
    <property type="protein sequence ID" value="VFB13920.1"/>
    <property type="molecule type" value="Genomic_DNA"/>
</dbReference>
<evidence type="ECO:0000313" key="2">
    <source>
        <dbReference type="Proteomes" id="UP000396835"/>
    </source>
</evidence>
<sequence>MRQPVPMIEVRRTKVTEAEVLMDIFEQAKRIMRNSGNMRQWTGNYPSKEIVLADIEKGNSYVCIDETGEIIGTFAFIQGNDPTYTHIYEGQWADDISPYGVIHRLASTETSKGVAHACLQWCYKQIPNLRADTHRDNHILQHILKKHGFQYCGIIFLANGDERLAFQKTANRLFNSSTPIPVK</sequence>
<dbReference type="Proteomes" id="UP000396835">
    <property type="component" value="Unassembled WGS sequence"/>
</dbReference>
<dbReference type="AlphaFoldDB" id="A0A449I370"/>
<dbReference type="SUPFAM" id="SSF55729">
    <property type="entry name" value="Acyl-CoA N-acyltransferases (Nat)"/>
    <property type="match status" value="1"/>
</dbReference>
<dbReference type="Gene3D" id="3.40.630.30">
    <property type="match status" value="1"/>
</dbReference>
<evidence type="ECO:0000313" key="1">
    <source>
        <dbReference type="EMBL" id="VFB13920.1"/>
    </source>
</evidence>
<dbReference type="GO" id="GO:0016740">
    <property type="term" value="F:transferase activity"/>
    <property type="evidence" value="ECO:0007669"/>
    <property type="project" value="UniProtKB-KW"/>
</dbReference>
<keyword evidence="1" id="KW-0808">Transferase</keyword>
<dbReference type="InterPro" id="IPR016181">
    <property type="entry name" value="Acyl_CoA_acyltransferase"/>
</dbReference>
<proteinExistence type="predicted"/>
<protein>
    <submittedName>
        <fullName evidence="1">Acetyltransferase</fullName>
    </submittedName>
</protein>
<gene>
    <name evidence="1" type="ORF">NCTC7812_01452</name>
</gene>
<name>A0A449I370_9BACE</name>